<dbReference type="Gene3D" id="1.25.40.20">
    <property type="entry name" value="Ankyrin repeat-containing domain"/>
    <property type="match status" value="1"/>
</dbReference>
<dbReference type="Proteomes" id="UP000660975">
    <property type="component" value="Unassembled WGS sequence"/>
</dbReference>
<name>A0A8H9HW15_9ACTN</name>
<dbReference type="Proteomes" id="UP000480804">
    <property type="component" value="Unassembled WGS sequence"/>
</dbReference>
<dbReference type="InterPro" id="IPR036770">
    <property type="entry name" value="Ankyrin_rpt-contain_sf"/>
</dbReference>
<organism evidence="6 8">
    <name type="scientific">Streptomyces gougerotii</name>
    <dbReference type="NCBI Taxonomy" id="53448"/>
    <lineage>
        <taxon>Bacteria</taxon>
        <taxon>Bacillati</taxon>
        <taxon>Actinomycetota</taxon>
        <taxon>Actinomycetes</taxon>
        <taxon>Kitasatosporales</taxon>
        <taxon>Streptomycetaceae</taxon>
        <taxon>Streptomyces</taxon>
        <taxon>Streptomyces diastaticus group</taxon>
    </lineage>
</organism>
<gene>
    <name evidence="6" type="ORF">GCM10010227_50730</name>
    <name evidence="5" type="ORF">Sgou_26180</name>
</gene>
<feature type="region of interest" description="Disordered" evidence="4">
    <location>
        <begin position="129"/>
        <end position="153"/>
    </location>
</feature>
<protein>
    <recommendedName>
        <fullName evidence="9">Ankyrin repeat domain-containing protein</fullName>
    </recommendedName>
</protein>
<dbReference type="AlphaFoldDB" id="A0A8H9HW15"/>
<evidence type="ECO:0000256" key="3">
    <source>
        <dbReference type="PROSITE-ProRule" id="PRU00023"/>
    </source>
</evidence>
<keyword evidence="2 3" id="KW-0040">ANK repeat</keyword>
<dbReference type="PROSITE" id="PS50088">
    <property type="entry name" value="ANK_REPEAT"/>
    <property type="match status" value="1"/>
</dbReference>
<feature type="compositionally biased region" description="Gly residues" evidence="4">
    <location>
        <begin position="131"/>
        <end position="140"/>
    </location>
</feature>
<accession>A0A8H9HW15</accession>
<dbReference type="PROSITE" id="PS50297">
    <property type="entry name" value="ANK_REP_REGION"/>
    <property type="match status" value="1"/>
</dbReference>
<evidence type="ECO:0008006" key="9">
    <source>
        <dbReference type="Google" id="ProtNLM"/>
    </source>
</evidence>
<evidence type="ECO:0000256" key="2">
    <source>
        <dbReference type="ARBA" id="ARBA00023043"/>
    </source>
</evidence>
<dbReference type="PANTHER" id="PTHR24201">
    <property type="entry name" value="ANK_REP_REGION DOMAIN-CONTAINING PROTEIN"/>
    <property type="match status" value="1"/>
</dbReference>
<dbReference type="PANTHER" id="PTHR24201:SF16">
    <property type="entry name" value="ANKYRIN-1-LIKE-RELATED"/>
    <property type="match status" value="1"/>
</dbReference>
<reference evidence="6" key="1">
    <citation type="journal article" date="2014" name="Int. J. Syst. Evol. Microbiol.">
        <title>Complete genome sequence of Corynebacterium casei LMG S-19264T (=DSM 44701T), isolated from a smear-ripened cheese.</title>
        <authorList>
            <consortium name="US DOE Joint Genome Institute (JGI-PGF)"/>
            <person name="Walter F."/>
            <person name="Albersmeier A."/>
            <person name="Kalinowski J."/>
            <person name="Ruckert C."/>
        </authorList>
    </citation>
    <scope>NUCLEOTIDE SEQUENCE</scope>
    <source>
        <strain evidence="6">JCM 4136</strain>
    </source>
</reference>
<keyword evidence="7" id="KW-1185">Reference proteome</keyword>
<evidence type="ECO:0000313" key="5">
    <source>
        <dbReference type="EMBL" id="GFH77948.1"/>
    </source>
</evidence>
<dbReference type="SUPFAM" id="SSF48403">
    <property type="entry name" value="Ankyrin repeat"/>
    <property type="match status" value="1"/>
</dbReference>
<feature type="compositionally biased region" description="Basic residues" evidence="4">
    <location>
        <begin position="142"/>
        <end position="153"/>
    </location>
</feature>
<dbReference type="EMBL" id="BMSC01000021">
    <property type="protein sequence ID" value="GGU89488.1"/>
    <property type="molecule type" value="Genomic_DNA"/>
</dbReference>
<evidence type="ECO:0000256" key="4">
    <source>
        <dbReference type="SAM" id="MobiDB-lite"/>
    </source>
</evidence>
<evidence type="ECO:0000313" key="6">
    <source>
        <dbReference type="EMBL" id="GGU89488.1"/>
    </source>
</evidence>
<reference evidence="6" key="3">
    <citation type="submission" date="2020-09" db="EMBL/GenBank/DDBJ databases">
        <authorList>
            <person name="Sun Q."/>
            <person name="Ohkuma M."/>
        </authorList>
    </citation>
    <scope>NUCLEOTIDE SEQUENCE</scope>
    <source>
        <strain evidence="6">JCM 4136</strain>
    </source>
</reference>
<keyword evidence="1" id="KW-0677">Repeat</keyword>
<reference evidence="5 7" key="2">
    <citation type="submission" date="2020-02" db="EMBL/GenBank/DDBJ databases">
        <title>Whole genome shotgun sequence of Streptomyces gougerotii NBRC 13043.</title>
        <authorList>
            <person name="Ichikawa N."/>
            <person name="Komaki H."/>
            <person name="Tamura T."/>
        </authorList>
    </citation>
    <scope>NUCLEOTIDE SEQUENCE [LARGE SCALE GENOMIC DNA]</scope>
    <source>
        <strain evidence="5 7">NBRC 13043</strain>
    </source>
</reference>
<dbReference type="EMBL" id="BLLO01000017">
    <property type="protein sequence ID" value="GFH77948.1"/>
    <property type="molecule type" value="Genomic_DNA"/>
</dbReference>
<evidence type="ECO:0000313" key="8">
    <source>
        <dbReference type="Proteomes" id="UP000660975"/>
    </source>
</evidence>
<comment type="caution">
    <text evidence="6">The sequence shown here is derived from an EMBL/GenBank/DDBJ whole genome shotgun (WGS) entry which is preliminary data.</text>
</comment>
<evidence type="ECO:0000256" key="1">
    <source>
        <dbReference type="ARBA" id="ARBA00022737"/>
    </source>
</evidence>
<evidence type="ECO:0000313" key="7">
    <source>
        <dbReference type="Proteomes" id="UP000480804"/>
    </source>
</evidence>
<proteinExistence type="predicted"/>
<dbReference type="Pfam" id="PF00023">
    <property type="entry name" value="Ank"/>
    <property type="match status" value="1"/>
</dbReference>
<sequence>MSRLEQKKAEALLIEMAEAGEAEGVKAAPAAGARTEESDASGRTPLLLALLGGHVAVARALVGAGAGPGAQDDRDGSAWLVTGFTGVTGGVEMMRAVLPPEPDQTLRNRFGGTALIPAAERGHVPYVRGRVAGGVDGGGPRQRPRGGARSSRR</sequence>
<dbReference type="InterPro" id="IPR002110">
    <property type="entry name" value="Ankyrin_rpt"/>
</dbReference>
<feature type="repeat" description="ANK" evidence="3">
    <location>
        <begin position="41"/>
        <end position="73"/>
    </location>
</feature>
<dbReference type="InterPro" id="IPR050776">
    <property type="entry name" value="Ank_Repeat/CDKN_Inhibitor"/>
</dbReference>